<sequence length="361" mass="39569">MGVYTCSSTMRESMARGDLRRPWTRTCALPVAGSASPRYASIISFGDSLADTGNFLLSGGGGLARRGQPHTLAIRRPPTEAFGLPMLPPYLEGLGQDFRQGVNFSVAGTMALHASFFQTKGIELLTNLSLRVQFHWFEDLKPCLCHSPKDCKDYLGRSLFLVGEIGGNDYNFPFTFMRSMEEVMSYVPLVVRAISSAVERLIKLGAVELLVPGNLAIGCNPIYLTLGGSPNASDYDPRNGCLKRFNGFSEYHNYALLKRELGVLRKKYPGARILYADYYMNLAFAWQLSPKPWVRFSNGALQACCGGGGPYNFNFSAFCGLPGSSVSGSPHTFVNWDGTHMTEAAYRDLAATLIKQLMAPS</sequence>
<keyword evidence="2" id="KW-0325">Glycoprotein</keyword>
<dbReference type="PANTHER" id="PTHR22835:SF659">
    <property type="entry name" value="GDSL LIPASE_ACYLHYDROLASE, PUTATIVE (AFU_ORTHOLOGUE AFUA_2G00510)-RELATED"/>
    <property type="match status" value="1"/>
</dbReference>
<comment type="similarity">
    <text evidence="1">Belongs to the 'GDSL' lipolytic enzyme family.</text>
</comment>
<dbReference type="InterPro" id="IPR036514">
    <property type="entry name" value="SGNH_hydro_sf"/>
</dbReference>
<dbReference type="AlphaFoldDB" id="A0A843U6X1"/>
<reference evidence="3" key="1">
    <citation type="submission" date="2017-07" db="EMBL/GenBank/DDBJ databases">
        <title>Taro Niue Genome Assembly and Annotation.</title>
        <authorList>
            <person name="Atibalentja N."/>
            <person name="Keating K."/>
            <person name="Fields C.J."/>
        </authorList>
    </citation>
    <scope>NUCLEOTIDE SEQUENCE</scope>
    <source>
        <strain evidence="3">Niue_2</strain>
        <tissue evidence="3">Leaf</tissue>
    </source>
</reference>
<proteinExistence type="inferred from homology"/>
<dbReference type="GO" id="GO:0016788">
    <property type="term" value="F:hydrolase activity, acting on ester bonds"/>
    <property type="evidence" value="ECO:0007669"/>
    <property type="project" value="InterPro"/>
</dbReference>
<dbReference type="Gene3D" id="3.40.50.1110">
    <property type="entry name" value="SGNH hydrolase"/>
    <property type="match status" value="1"/>
</dbReference>
<gene>
    <name evidence="3" type="ORF">Taro_009581</name>
</gene>
<dbReference type="SUPFAM" id="SSF52266">
    <property type="entry name" value="SGNH hydrolase"/>
    <property type="match status" value="1"/>
</dbReference>
<evidence type="ECO:0000313" key="3">
    <source>
        <dbReference type="EMBL" id="MQL77173.1"/>
    </source>
</evidence>
<comment type="caution">
    <text evidence="3">The sequence shown here is derived from an EMBL/GenBank/DDBJ whole genome shotgun (WGS) entry which is preliminary data.</text>
</comment>
<protein>
    <recommendedName>
        <fullName evidence="5">GDSL esterase/lipase</fullName>
    </recommendedName>
</protein>
<dbReference type="InterPro" id="IPR001087">
    <property type="entry name" value="GDSL"/>
</dbReference>
<accession>A0A843U6X1</accession>
<dbReference type="Proteomes" id="UP000652761">
    <property type="component" value="Unassembled WGS sequence"/>
</dbReference>
<dbReference type="Pfam" id="PF00657">
    <property type="entry name" value="Lipase_GDSL"/>
    <property type="match status" value="1"/>
</dbReference>
<organism evidence="3 4">
    <name type="scientific">Colocasia esculenta</name>
    <name type="common">Wild taro</name>
    <name type="synonym">Arum esculentum</name>
    <dbReference type="NCBI Taxonomy" id="4460"/>
    <lineage>
        <taxon>Eukaryota</taxon>
        <taxon>Viridiplantae</taxon>
        <taxon>Streptophyta</taxon>
        <taxon>Embryophyta</taxon>
        <taxon>Tracheophyta</taxon>
        <taxon>Spermatophyta</taxon>
        <taxon>Magnoliopsida</taxon>
        <taxon>Liliopsida</taxon>
        <taxon>Araceae</taxon>
        <taxon>Aroideae</taxon>
        <taxon>Colocasieae</taxon>
        <taxon>Colocasia</taxon>
    </lineage>
</organism>
<keyword evidence="4" id="KW-1185">Reference proteome</keyword>
<evidence type="ECO:0000313" key="4">
    <source>
        <dbReference type="Proteomes" id="UP000652761"/>
    </source>
</evidence>
<evidence type="ECO:0000256" key="2">
    <source>
        <dbReference type="ARBA" id="ARBA00023180"/>
    </source>
</evidence>
<name>A0A843U6X1_COLES</name>
<dbReference type="EMBL" id="NMUH01000335">
    <property type="protein sequence ID" value="MQL77173.1"/>
    <property type="molecule type" value="Genomic_DNA"/>
</dbReference>
<evidence type="ECO:0008006" key="5">
    <source>
        <dbReference type="Google" id="ProtNLM"/>
    </source>
</evidence>
<dbReference type="PANTHER" id="PTHR22835">
    <property type="entry name" value="ZINC FINGER FYVE DOMAIN CONTAINING PROTEIN"/>
    <property type="match status" value="1"/>
</dbReference>
<dbReference type="OrthoDB" id="1600564at2759"/>
<evidence type="ECO:0000256" key="1">
    <source>
        <dbReference type="ARBA" id="ARBA00008668"/>
    </source>
</evidence>